<sequence>RSAGRNEGEPKGPPGRKTTSILFYTNLLPSSRSSEALTGVHKRRIARVRTVATMDGNRHARRPLKAHHCPSWKEKLRQNCLKRVREERAHLLWKIRLSGRQSQNQEETVESAFRGIVANELKKIKQATPNDHTGISTSGCDDLIWEYDGHQMDCSAESNYEELLIEMERYLYEDLKEELIRKELEAYEEEDEYLAQAVFEHMQLNDGKAGKNESVWCPICKRGELRENHHLIYCTGCKLQLNPGNDKGVNLAFLCNRLGEVHEDHLDKGCKATPSFFLEARFDVTALYIRCQACSTFDIVL</sequence>
<dbReference type="Pfam" id="PF14766">
    <property type="entry name" value="RPA_interact_N"/>
    <property type="match status" value="1"/>
</dbReference>
<gene>
    <name evidence="9" type="primary">rpain-a_1</name>
    <name evidence="9" type="ORF">g.61516</name>
</gene>
<comment type="subcellular location">
    <subcellularLocation>
        <location evidence="1">Nucleus</location>
    </subcellularLocation>
</comment>
<dbReference type="Pfam" id="PF14767">
    <property type="entry name" value="RPA_interact_M"/>
    <property type="match status" value="1"/>
</dbReference>
<evidence type="ECO:0000313" key="9">
    <source>
        <dbReference type="EMBL" id="JAT55157.1"/>
    </source>
</evidence>
<dbReference type="InterPro" id="IPR028156">
    <property type="entry name" value="RIP"/>
</dbReference>
<dbReference type="InterPro" id="IPR028155">
    <property type="entry name" value="RPA_interact_central"/>
</dbReference>
<feature type="domain" description="RPA-interacting protein N-terminal" evidence="6">
    <location>
        <begin position="61"/>
        <end position="97"/>
    </location>
</feature>
<protein>
    <submittedName>
        <fullName evidence="9">RPA-interacting protein A</fullName>
    </submittedName>
</protein>
<dbReference type="Pfam" id="PF14768">
    <property type="entry name" value="RPA_interact_C"/>
    <property type="match status" value="1"/>
</dbReference>
<evidence type="ECO:0000259" key="6">
    <source>
        <dbReference type="Pfam" id="PF14766"/>
    </source>
</evidence>
<evidence type="ECO:0000259" key="8">
    <source>
        <dbReference type="Pfam" id="PF14768"/>
    </source>
</evidence>
<feature type="non-terminal residue" evidence="9">
    <location>
        <position position="1"/>
    </location>
</feature>
<proteinExistence type="predicted"/>
<dbReference type="GO" id="GO:0006606">
    <property type="term" value="P:protein import into nucleus"/>
    <property type="evidence" value="ECO:0007669"/>
    <property type="project" value="TreeGrafter"/>
</dbReference>
<feature type="domain" description="RPA-interacting protein central" evidence="7">
    <location>
        <begin position="111"/>
        <end position="198"/>
    </location>
</feature>
<dbReference type="InterPro" id="IPR028159">
    <property type="entry name" value="RPA_interact_C_dom"/>
</dbReference>
<dbReference type="EMBL" id="GDJX01012779">
    <property type="protein sequence ID" value="JAT55157.1"/>
    <property type="molecule type" value="Transcribed_RNA"/>
</dbReference>
<keyword evidence="4" id="KW-0862">Zinc</keyword>
<dbReference type="PANTHER" id="PTHR31742:SF1">
    <property type="entry name" value="RPA-INTERACTING PROTEIN"/>
    <property type="match status" value="1"/>
</dbReference>
<evidence type="ECO:0000256" key="3">
    <source>
        <dbReference type="ARBA" id="ARBA00022771"/>
    </source>
</evidence>
<evidence type="ECO:0000256" key="4">
    <source>
        <dbReference type="ARBA" id="ARBA00022833"/>
    </source>
</evidence>
<organism evidence="9">
    <name type="scientific">Anthurium amnicola</name>
    <dbReference type="NCBI Taxonomy" id="1678845"/>
    <lineage>
        <taxon>Eukaryota</taxon>
        <taxon>Viridiplantae</taxon>
        <taxon>Streptophyta</taxon>
        <taxon>Embryophyta</taxon>
        <taxon>Tracheophyta</taxon>
        <taxon>Spermatophyta</taxon>
        <taxon>Magnoliopsida</taxon>
        <taxon>Liliopsida</taxon>
        <taxon>Araceae</taxon>
        <taxon>Pothoideae</taxon>
        <taxon>Potheae</taxon>
        <taxon>Anthurium</taxon>
    </lineage>
</organism>
<name>A0A1D1YKI6_9ARAE</name>
<dbReference type="InterPro" id="IPR028158">
    <property type="entry name" value="RPA_interact_N_dom"/>
</dbReference>
<dbReference type="GO" id="GO:0008270">
    <property type="term" value="F:zinc ion binding"/>
    <property type="evidence" value="ECO:0007669"/>
    <property type="project" value="UniProtKB-KW"/>
</dbReference>
<keyword evidence="5" id="KW-0539">Nucleus</keyword>
<keyword evidence="3" id="KW-0863">Zinc-finger</keyword>
<dbReference type="AlphaFoldDB" id="A0A1D1YKI6"/>
<keyword evidence="2" id="KW-0479">Metal-binding</keyword>
<accession>A0A1D1YKI6</accession>
<dbReference type="PANTHER" id="PTHR31742">
    <property type="entry name" value="RPA-INTERACTING PROTEIN RPAIN"/>
    <property type="match status" value="1"/>
</dbReference>
<dbReference type="GO" id="GO:0005634">
    <property type="term" value="C:nucleus"/>
    <property type="evidence" value="ECO:0007669"/>
    <property type="project" value="UniProtKB-SubCell"/>
</dbReference>
<evidence type="ECO:0000256" key="5">
    <source>
        <dbReference type="ARBA" id="ARBA00023242"/>
    </source>
</evidence>
<reference evidence="9" key="1">
    <citation type="submission" date="2015-07" db="EMBL/GenBank/DDBJ databases">
        <title>Transcriptome Assembly of Anthurium amnicola.</title>
        <authorList>
            <person name="Suzuki J."/>
        </authorList>
    </citation>
    <scope>NUCLEOTIDE SEQUENCE</scope>
</reference>
<feature type="domain" description="RPA-interacting protein C-terminal" evidence="8">
    <location>
        <begin position="216"/>
        <end position="298"/>
    </location>
</feature>
<evidence type="ECO:0000256" key="1">
    <source>
        <dbReference type="ARBA" id="ARBA00004123"/>
    </source>
</evidence>
<evidence type="ECO:0000256" key="2">
    <source>
        <dbReference type="ARBA" id="ARBA00022723"/>
    </source>
</evidence>
<evidence type="ECO:0000259" key="7">
    <source>
        <dbReference type="Pfam" id="PF14767"/>
    </source>
</evidence>